<dbReference type="Gene3D" id="1.10.3720.10">
    <property type="entry name" value="MetI-like"/>
    <property type="match status" value="2"/>
</dbReference>
<feature type="transmembrane region" description="Helical" evidence="7">
    <location>
        <begin position="397"/>
        <end position="420"/>
    </location>
</feature>
<protein>
    <submittedName>
        <fullName evidence="9">Thiamine transport system permease protein</fullName>
    </submittedName>
</protein>
<dbReference type="InterPro" id="IPR000515">
    <property type="entry name" value="MetI-like"/>
</dbReference>
<dbReference type="RefSeq" id="WP_090029374.1">
    <property type="nucleotide sequence ID" value="NZ_FNEB01000007.1"/>
</dbReference>
<evidence type="ECO:0000256" key="7">
    <source>
        <dbReference type="SAM" id="Phobius"/>
    </source>
</evidence>
<dbReference type="STRING" id="490829.SAMN05421850_107220"/>
<dbReference type="PANTHER" id="PTHR30183">
    <property type="entry name" value="MOLYBDENUM TRANSPORT SYSTEM PERMEASE PROTEIN MODB"/>
    <property type="match status" value="1"/>
</dbReference>
<keyword evidence="5 7" id="KW-1133">Transmembrane helix</keyword>
<keyword evidence="4 7" id="KW-0812">Transmembrane</keyword>
<evidence type="ECO:0000313" key="10">
    <source>
        <dbReference type="Proteomes" id="UP000199340"/>
    </source>
</evidence>
<feature type="transmembrane region" description="Helical" evidence="7">
    <location>
        <begin position="499"/>
        <end position="519"/>
    </location>
</feature>
<comment type="subcellular location">
    <subcellularLocation>
        <location evidence="1">Cell membrane</location>
        <topology evidence="1">Multi-pass membrane protein</topology>
    </subcellularLocation>
</comment>
<evidence type="ECO:0000256" key="3">
    <source>
        <dbReference type="ARBA" id="ARBA00022475"/>
    </source>
</evidence>
<dbReference type="AlphaFoldDB" id="A0A1G8QDG1"/>
<dbReference type="InterPro" id="IPR035906">
    <property type="entry name" value="MetI-like_sf"/>
</dbReference>
<feature type="transmembrane region" description="Helical" evidence="7">
    <location>
        <begin position="96"/>
        <end position="121"/>
    </location>
</feature>
<dbReference type="SUPFAM" id="SSF161098">
    <property type="entry name" value="MetI-like"/>
    <property type="match status" value="2"/>
</dbReference>
<feature type="domain" description="ABC transmembrane type-1" evidence="8">
    <location>
        <begin position="334"/>
        <end position="519"/>
    </location>
</feature>
<dbReference type="GO" id="GO:0005886">
    <property type="term" value="C:plasma membrane"/>
    <property type="evidence" value="ECO:0007669"/>
    <property type="project" value="UniProtKB-SubCell"/>
</dbReference>
<reference evidence="9 10" key="1">
    <citation type="submission" date="2016-10" db="EMBL/GenBank/DDBJ databases">
        <authorList>
            <person name="de Groot N.N."/>
        </authorList>
    </citation>
    <scope>NUCLEOTIDE SEQUENCE [LARGE SCALE GENOMIC DNA]</scope>
    <source>
        <strain evidence="9 10">DSM 28010</strain>
    </source>
</reference>
<feature type="transmembrane region" description="Helical" evidence="7">
    <location>
        <begin position="455"/>
        <end position="478"/>
    </location>
</feature>
<organism evidence="9 10">
    <name type="scientific">Lutimaribacter saemankumensis</name>
    <dbReference type="NCBI Taxonomy" id="490829"/>
    <lineage>
        <taxon>Bacteria</taxon>
        <taxon>Pseudomonadati</taxon>
        <taxon>Pseudomonadota</taxon>
        <taxon>Alphaproteobacteria</taxon>
        <taxon>Rhodobacterales</taxon>
        <taxon>Roseobacteraceae</taxon>
        <taxon>Lutimaribacter</taxon>
    </lineage>
</organism>
<sequence>MQPSPNGKPRWRASVTRRTSLPDWPGLLAGLFLCALILGPLAAVTLRAGGGGWPVAADWAALRFTVLQAVLSAVISVALAVPVARALARRRFPGRGVLITLLGAPFILPVIVAVLGLLAVFGRGGVLNDALLWLGLPRVQIYGLHGVVLAHVFFNLPLATRMILQGWQAIPAERFRLAASLGMSPGTVLRILEWPMLRTVLPGAALIVFALCLSSFAVALTLGGGPRATTLELAIYQAFHFDFDLGRAAVLAVMQLVLVIAAAALALRVNPATGFGAGLDRIQRRWEAETPLLRTQDAVLILLAALFLLTPLAAVVWHGAAGLMEMPAQVWNAAAVSLAVSLVATVLCLSLAMALATLALRRPWVEGFGLMGIAISPLVIGTGLFLIVNPWVDPARLALGVTALVNAVMALPFALRMILLRLREIEETHGRLATSLGMTGGVRLRWLILPRLRPVLGFSAGLTAALSMGDLGVIALFADMENATLPLQILRLMGAYRMDAAAGAGLLLLALSLALFWVFDKGGRDNASV</sequence>
<feature type="transmembrane region" description="Helical" evidence="7">
    <location>
        <begin position="245"/>
        <end position="267"/>
    </location>
</feature>
<keyword evidence="2" id="KW-0813">Transport</keyword>
<dbReference type="GO" id="GO:0055085">
    <property type="term" value="P:transmembrane transport"/>
    <property type="evidence" value="ECO:0007669"/>
    <property type="project" value="InterPro"/>
</dbReference>
<dbReference type="CDD" id="cd06261">
    <property type="entry name" value="TM_PBP2"/>
    <property type="match status" value="2"/>
</dbReference>
<dbReference type="PANTHER" id="PTHR30183:SF9">
    <property type="entry name" value="THIAMINE TRANSPORT SYSTEM PERMEASE PROTEIN THIP"/>
    <property type="match status" value="1"/>
</dbReference>
<evidence type="ECO:0000313" key="9">
    <source>
        <dbReference type="EMBL" id="SDJ02741.1"/>
    </source>
</evidence>
<evidence type="ECO:0000256" key="5">
    <source>
        <dbReference type="ARBA" id="ARBA00022989"/>
    </source>
</evidence>
<feature type="transmembrane region" description="Helical" evidence="7">
    <location>
        <begin position="141"/>
        <end position="164"/>
    </location>
</feature>
<accession>A0A1G8QDG1</accession>
<name>A0A1G8QDG1_9RHOB</name>
<feature type="transmembrane region" description="Helical" evidence="7">
    <location>
        <begin position="298"/>
        <end position="318"/>
    </location>
</feature>
<dbReference type="PROSITE" id="PS50928">
    <property type="entry name" value="ABC_TM1"/>
    <property type="match status" value="2"/>
</dbReference>
<gene>
    <name evidence="9" type="ORF">SAMN05421850_107220</name>
</gene>
<keyword evidence="3" id="KW-1003">Cell membrane</keyword>
<feature type="transmembrane region" description="Helical" evidence="7">
    <location>
        <begin position="59"/>
        <end position="84"/>
    </location>
</feature>
<evidence type="ECO:0000259" key="8">
    <source>
        <dbReference type="PROSITE" id="PS50928"/>
    </source>
</evidence>
<dbReference type="EMBL" id="FNEB01000007">
    <property type="protein sequence ID" value="SDJ02741.1"/>
    <property type="molecule type" value="Genomic_DNA"/>
</dbReference>
<dbReference type="OrthoDB" id="7066776at2"/>
<evidence type="ECO:0000256" key="1">
    <source>
        <dbReference type="ARBA" id="ARBA00004651"/>
    </source>
</evidence>
<evidence type="ECO:0000256" key="4">
    <source>
        <dbReference type="ARBA" id="ARBA00022692"/>
    </source>
</evidence>
<feature type="transmembrane region" description="Helical" evidence="7">
    <location>
        <begin position="368"/>
        <end position="391"/>
    </location>
</feature>
<evidence type="ECO:0000256" key="2">
    <source>
        <dbReference type="ARBA" id="ARBA00022448"/>
    </source>
</evidence>
<evidence type="ECO:0000256" key="6">
    <source>
        <dbReference type="ARBA" id="ARBA00023136"/>
    </source>
</evidence>
<feature type="transmembrane region" description="Helical" evidence="7">
    <location>
        <begin position="200"/>
        <end position="225"/>
    </location>
</feature>
<feature type="transmembrane region" description="Helical" evidence="7">
    <location>
        <begin position="330"/>
        <end position="356"/>
    </location>
</feature>
<feature type="domain" description="ABC transmembrane type-1" evidence="8">
    <location>
        <begin position="62"/>
        <end position="266"/>
    </location>
</feature>
<keyword evidence="6 7" id="KW-0472">Membrane</keyword>
<dbReference type="Proteomes" id="UP000199340">
    <property type="component" value="Unassembled WGS sequence"/>
</dbReference>
<proteinExistence type="predicted"/>
<keyword evidence="10" id="KW-1185">Reference proteome</keyword>